<dbReference type="PANTHER" id="PTHR15162">
    <property type="entry name" value="ASPARTOACYLASE"/>
    <property type="match status" value="1"/>
</dbReference>
<comment type="cofactor">
    <cofactor evidence="1">
        <name>Zn(2+)</name>
        <dbReference type="ChEBI" id="CHEBI:29105"/>
    </cofactor>
</comment>
<accession>A0A5B0KZQ0</accession>
<comment type="caution">
    <text evidence="7">The sequence shown here is derived from an EMBL/GenBank/DDBJ whole genome shotgun (WGS) entry which is preliminary data.</text>
</comment>
<proteinExistence type="predicted"/>
<keyword evidence="3" id="KW-0378">Hydrolase</keyword>
<evidence type="ECO:0000313" key="8">
    <source>
        <dbReference type="Proteomes" id="UP000325333"/>
    </source>
</evidence>
<dbReference type="Pfam" id="PF24827">
    <property type="entry name" value="AstE_AspA_cat"/>
    <property type="match status" value="1"/>
</dbReference>
<keyword evidence="2" id="KW-0479">Metal-binding</keyword>
<protein>
    <recommendedName>
        <fullName evidence="6">Succinylglutamate desuccinylase/Aspartoacylase catalytic domain-containing protein</fullName>
    </recommendedName>
</protein>
<evidence type="ECO:0000256" key="2">
    <source>
        <dbReference type="ARBA" id="ARBA00022723"/>
    </source>
</evidence>
<organism evidence="7 8">
    <name type="scientific">Azospirillum argentinense</name>
    <dbReference type="NCBI Taxonomy" id="2970906"/>
    <lineage>
        <taxon>Bacteria</taxon>
        <taxon>Pseudomonadati</taxon>
        <taxon>Pseudomonadota</taxon>
        <taxon>Alphaproteobacteria</taxon>
        <taxon>Rhodospirillales</taxon>
        <taxon>Azospirillaceae</taxon>
        <taxon>Azospirillum</taxon>
    </lineage>
</organism>
<evidence type="ECO:0000256" key="4">
    <source>
        <dbReference type="ARBA" id="ARBA00022833"/>
    </source>
</evidence>
<sequence>MAREMAGLARRRTLRHTDRSAKAPGTGQTRKGEIRLTESLPPIELTPPDIGPYRRGNTGIDHVTTLDSGRPGPHAVIVSLIHGNEISGAVAMDRLFRMGVRPTRGRLTLVFANTAAYQNFDAERPYASRFVDEDMNRVWSPEVLDGPRDSAELRRARQLRPVFDAADVILDLHSMTADTPPLTLCGRTDRARTLARRLGHPAWIVADEGHAAGRRVIDYADFVEADGRRTAILVECGQHWRDETALVALESAMRFLLAQEMIDPSLADRHIRRHPDPLRTVEVTEAVTAETDEFFFDQPYVGMEIIPRAGTVLGHDGSRPIVTPYDDCVLIMPARRPKSGQTAVRLGRIVP</sequence>
<gene>
    <name evidence="7" type="ORF">FH063_000397</name>
</gene>
<dbReference type="GO" id="GO:0016788">
    <property type="term" value="F:hydrolase activity, acting on ester bonds"/>
    <property type="evidence" value="ECO:0007669"/>
    <property type="project" value="InterPro"/>
</dbReference>
<dbReference type="InterPro" id="IPR055438">
    <property type="entry name" value="AstE_AspA_cat"/>
</dbReference>
<feature type="domain" description="Succinylglutamate desuccinylase/Aspartoacylase catalytic" evidence="6">
    <location>
        <begin position="71"/>
        <end position="208"/>
    </location>
</feature>
<dbReference type="InterPro" id="IPR050178">
    <property type="entry name" value="AspA/AstE_fam"/>
</dbReference>
<dbReference type="Gene3D" id="3.40.630.10">
    <property type="entry name" value="Zn peptidases"/>
    <property type="match status" value="1"/>
</dbReference>
<evidence type="ECO:0000259" key="6">
    <source>
        <dbReference type="Pfam" id="PF24827"/>
    </source>
</evidence>
<evidence type="ECO:0000256" key="1">
    <source>
        <dbReference type="ARBA" id="ARBA00001947"/>
    </source>
</evidence>
<reference evidence="7 8" key="1">
    <citation type="submission" date="2019-07" db="EMBL/GenBank/DDBJ databases">
        <title>Genome sequencing of the stress-tolerant strain Azospirillum brasilense Az19.</title>
        <authorList>
            <person name="Maroniche G.A."/>
            <person name="Garcia J.E."/>
            <person name="Pagnussat L."/>
            <person name="Amenta M."/>
            <person name="Creus C.M."/>
        </authorList>
    </citation>
    <scope>NUCLEOTIDE SEQUENCE [LARGE SCALE GENOMIC DNA]</scope>
    <source>
        <strain evidence="7 8">Az19</strain>
    </source>
</reference>
<dbReference type="PANTHER" id="PTHR15162:SF7">
    <property type="entry name" value="SUCCINYLGLUTAMATE DESUCCINYLASE"/>
    <property type="match status" value="1"/>
</dbReference>
<dbReference type="Proteomes" id="UP000325333">
    <property type="component" value="Unassembled WGS sequence"/>
</dbReference>
<dbReference type="SUPFAM" id="SSF53187">
    <property type="entry name" value="Zn-dependent exopeptidases"/>
    <property type="match status" value="1"/>
</dbReference>
<dbReference type="EMBL" id="VEWN01000001">
    <property type="protein sequence ID" value="KAA1058197.1"/>
    <property type="molecule type" value="Genomic_DNA"/>
</dbReference>
<dbReference type="GO" id="GO:0005829">
    <property type="term" value="C:cytosol"/>
    <property type="evidence" value="ECO:0007669"/>
    <property type="project" value="TreeGrafter"/>
</dbReference>
<feature type="region of interest" description="Disordered" evidence="5">
    <location>
        <begin position="1"/>
        <end position="55"/>
    </location>
</feature>
<keyword evidence="4" id="KW-0862">Zinc</keyword>
<evidence type="ECO:0000256" key="5">
    <source>
        <dbReference type="SAM" id="MobiDB-lite"/>
    </source>
</evidence>
<name>A0A5B0KZQ0_9PROT</name>
<evidence type="ECO:0000256" key="3">
    <source>
        <dbReference type="ARBA" id="ARBA00022801"/>
    </source>
</evidence>
<dbReference type="AlphaFoldDB" id="A0A5B0KZQ0"/>
<evidence type="ECO:0000313" key="7">
    <source>
        <dbReference type="EMBL" id="KAA1058197.1"/>
    </source>
</evidence>
<dbReference type="GO" id="GO:0046872">
    <property type="term" value="F:metal ion binding"/>
    <property type="evidence" value="ECO:0007669"/>
    <property type="project" value="UniProtKB-KW"/>
</dbReference>